<evidence type="ECO:0000313" key="1">
    <source>
        <dbReference type="EMBL" id="KAJ8887598.1"/>
    </source>
</evidence>
<gene>
    <name evidence="1" type="ORF">PR048_013815</name>
</gene>
<name>A0ABQ9HT86_9NEOP</name>
<comment type="caution">
    <text evidence="1">The sequence shown here is derived from an EMBL/GenBank/DDBJ whole genome shotgun (WGS) entry which is preliminary data.</text>
</comment>
<organism evidence="1 2">
    <name type="scientific">Dryococelus australis</name>
    <dbReference type="NCBI Taxonomy" id="614101"/>
    <lineage>
        <taxon>Eukaryota</taxon>
        <taxon>Metazoa</taxon>
        <taxon>Ecdysozoa</taxon>
        <taxon>Arthropoda</taxon>
        <taxon>Hexapoda</taxon>
        <taxon>Insecta</taxon>
        <taxon>Pterygota</taxon>
        <taxon>Neoptera</taxon>
        <taxon>Polyneoptera</taxon>
        <taxon>Phasmatodea</taxon>
        <taxon>Verophasmatodea</taxon>
        <taxon>Anareolatae</taxon>
        <taxon>Phasmatidae</taxon>
        <taxon>Eurycanthinae</taxon>
        <taxon>Dryococelus</taxon>
    </lineage>
</organism>
<sequence>MSASRNPAALSPQTPTSHPSTRTLVIVSCFITFITPNAWLQVTTDGAVKYEQEPSKKIGTTEPKLTFNQAGKICKATKLTKQQLWGKCSSYFSGLVLGVVQLNRDHVLHLATCAKGVESCGKLGLLHYYEGLYRAKFKLDTRAQCNVLTTSIASKYECQSLPSKTRYLVVVTVFGDDNVRRVPANQLREFAQVSTRLEVGSGRKAQTKGSCAPCFREAMHDDRLSARYTMKHIRTPKLGYYGSPACLRLTFAHRKCALAQSDGKCLIWWDRAESEKYSTGLSNHSADDSTMWHLTTWNFGISPQHFHSGQFSLGTPN</sequence>
<keyword evidence="2" id="KW-1185">Reference proteome</keyword>
<protein>
    <submittedName>
        <fullName evidence="1">Uncharacterized protein</fullName>
    </submittedName>
</protein>
<accession>A0ABQ9HT86</accession>
<proteinExistence type="predicted"/>
<dbReference type="EMBL" id="JARBHB010000004">
    <property type="protein sequence ID" value="KAJ8887598.1"/>
    <property type="molecule type" value="Genomic_DNA"/>
</dbReference>
<evidence type="ECO:0000313" key="2">
    <source>
        <dbReference type="Proteomes" id="UP001159363"/>
    </source>
</evidence>
<dbReference type="Proteomes" id="UP001159363">
    <property type="component" value="Chromosome X"/>
</dbReference>
<reference evidence="1 2" key="1">
    <citation type="submission" date="2023-02" db="EMBL/GenBank/DDBJ databases">
        <title>LHISI_Scaffold_Assembly.</title>
        <authorList>
            <person name="Stuart O.P."/>
            <person name="Cleave R."/>
            <person name="Magrath M.J.L."/>
            <person name="Mikheyev A.S."/>
        </authorList>
    </citation>
    <scope>NUCLEOTIDE SEQUENCE [LARGE SCALE GENOMIC DNA]</scope>
    <source>
        <strain evidence="1">Daus_M_001</strain>
        <tissue evidence="1">Leg muscle</tissue>
    </source>
</reference>